<accession>A0A0D0CJ64</accession>
<dbReference type="AlphaFoldDB" id="A0A0D0CJ64"/>
<dbReference type="Proteomes" id="UP000053593">
    <property type="component" value="Unassembled WGS sequence"/>
</dbReference>
<evidence type="ECO:0000313" key="3">
    <source>
        <dbReference type="Proteomes" id="UP000053593"/>
    </source>
</evidence>
<sequence>MQSSFSVCRNRSLYCFQSRQTSGFKPHLARLYSPSFSRAESAGKDPRQSQGPASKDNSRENLSSNDPQSQAAQSGYSQKQSKTPLDAASSQEVPQKKEKSTPGNPEGIGMVDQVGSQSGSASRSEDNNGRRK</sequence>
<keyword evidence="3" id="KW-1185">Reference proteome</keyword>
<gene>
    <name evidence="2" type="ORF">GYMLUDRAFT_260041</name>
</gene>
<organism evidence="2 3">
    <name type="scientific">Collybiopsis luxurians FD-317 M1</name>
    <dbReference type="NCBI Taxonomy" id="944289"/>
    <lineage>
        <taxon>Eukaryota</taxon>
        <taxon>Fungi</taxon>
        <taxon>Dikarya</taxon>
        <taxon>Basidiomycota</taxon>
        <taxon>Agaricomycotina</taxon>
        <taxon>Agaricomycetes</taxon>
        <taxon>Agaricomycetidae</taxon>
        <taxon>Agaricales</taxon>
        <taxon>Marasmiineae</taxon>
        <taxon>Omphalotaceae</taxon>
        <taxon>Collybiopsis</taxon>
        <taxon>Collybiopsis luxurians</taxon>
    </lineage>
</organism>
<feature type="region of interest" description="Disordered" evidence="1">
    <location>
        <begin position="35"/>
        <end position="132"/>
    </location>
</feature>
<dbReference type="OrthoDB" id="2687798at2759"/>
<reference evidence="2 3" key="1">
    <citation type="submission" date="2014-04" db="EMBL/GenBank/DDBJ databases">
        <title>Evolutionary Origins and Diversification of the Mycorrhizal Mutualists.</title>
        <authorList>
            <consortium name="DOE Joint Genome Institute"/>
            <consortium name="Mycorrhizal Genomics Consortium"/>
            <person name="Kohler A."/>
            <person name="Kuo A."/>
            <person name="Nagy L.G."/>
            <person name="Floudas D."/>
            <person name="Copeland A."/>
            <person name="Barry K.W."/>
            <person name="Cichocki N."/>
            <person name="Veneault-Fourrey C."/>
            <person name="LaButti K."/>
            <person name="Lindquist E.A."/>
            <person name="Lipzen A."/>
            <person name="Lundell T."/>
            <person name="Morin E."/>
            <person name="Murat C."/>
            <person name="Riley R."/>
            <person name="Ohm R."/>
            <person name="Sun H."/>
            <person name="Tunlid A."/>
            <person name="Henrissat B."/>
            <person name="Grigoriev I.V."/>
            <person name="Hibbett D.S."/>
            <person name="Martin F."/>
        </authorList>
    </citation>
    <scope>NUCLEOTIDE SEQUENCE [LARGE SCALE GENOMIC DNA]</scope>
    <source>
        <strain evidence="2 3">FD-317 M1</strain>
    </source>
</reference>
<dbReference type="EMBL" id="KN834766">
    <property type="protein sequence ID" value="KIK62799.1"/>
    <property type="molecule type" value="Genomic_DNA"/>
</dbReference>
<feature type="compositionally biased region" description="Polar residues" evidence="1">
    <location>
        <begin position="60"/>
        <end position="93"/>
    </location>
</feature>
<evidence type="ECO:0000313" key="2">
    <source>
        <dbReference type="EMBL" id="KIK62799.1"/>
    </source>
</evidence>
<evidence type="ECO:0000256" key="1">
    <source>
        <dbReference type="SAM" id="MobiDB-lite"/>
    </source>
</evidence>
<proteinExistence type="predicted"/>
<name>A0A0D0CJ64_9AGAR</name>
<dbReference type="HOGENOM" id="CLU_1917284_0_0_1"/>
<protein>
    <submittedName>
        <fullName evidence="2">Uncharacterized protein</fullName>
    </submittedName>
</protein>
<feature type="compositionally biased region" description="Basic and acidic residues" evidence="1">
    <location>
        <begin position="123"/>
        <end position="132"/>
    </location>
</feature>